<sequence length="369" mass="42900">MDIIRIILVSIIFICSSDCILAVEKNTQDQFLPDDIIYNEIIAQYASDMNTQALKLANQFPDINAISQAAREYIVGYNQLTSANKKISELIQRNIITNFINPLVIALQKQMQLSDTAKTDFFDRILPLERYYKLSLPKLGTAINFVPQEFIAALLGDKGFTGFIRQKNTSIVQQQILLLFLYQSYISLEYNPRKGVYESVLFFEQNKKIVVTQKQLNTMIARLLQAGISPDFGFNNNSLLFYAIDNYNTDLFRILIQNGASLDAKRYLFPFEMSHYLIDAIYNQFIDKYHKLSVFINLAQDKLVTYLTLEKIAMLSKQLKQIQEYQNMLNILKSQDIQWYQAHIASYPYLENNLQELINQLQLLIKKYF</sequence>
<evidence type="ECO:0000256" key="1">
    <source>
        <dbReference type="PROSITE-ProRule" id="PRU00023"/>
    </source>
</evidence>
<feature type="coiled-coil region" evidence="2">
    <location>
        <begin position="315"/>
        <end position="367"/>
    </location>
</feature>
<dbReference type="Proteomes" id="UP000032214">
    <property type="component" value="Unassembled WGS sequence"/>
</dbReference>
<dbReference type="EMBL" id="ARQD01000003">
    <property type="protein sequence ID" value="KIX85078.1"/>
    <property type="molecule type" value="Genomic_DNA"/>
</dbReference>
<proteinExistence type="predicted"/>
<evidence type="ECO:0000256" key="2">
    <source>
        <dbReference type="SAM" id="Coils"/>
    </source>
</evidence>
<evidence type="ECO:0000313" key="3">
    <source>
        <dbReference type="EMBL" id="KIX85078.1"/>
    </source>
</evidence>
<evidence type="ECO:0000313" key="4">
    <source>
        <dbReference type="Proteomes" id="UP000032214"/>
    </source>
</evidence>
<dbReference type="PROSITE" id="PS50088">
    <property type="entry name" value="ANK_REPEAT"/>
    <property type="match status" value="1"/>
</dbReference>
<organism evidence="3 4">
    <name type="scientific">candidate division TM6 bacterium JCVI TM6SC1</name>
    <dbReference type="NCBI Taxonomy" id="1306947"/>
    <lineage>
        <taxon>Bacteria</taxon>
        <taxon>Candidatus Babelota</taxon>
        <taxon>Vermiphilus</taxon>
    </lineage>
</organism>
<keyword evidence="4" id="KW-1185">Reference proteome</keyword>
<name>A0A0D2JL26_9BACT</name>
<reference evidence="3 4" key="1">
    <citation type="journal article" date="2013" name="Proc. Natl. Acad. Sci. U.S.A.">
        <title>Candidate phylum TM6 genome recovered from a hospital sink biofilm provides genomic insights into this uncultivated phylum.</title>
        <authorList>
            <person name="McLean J.S."/>
            <person name="Lombardo M.J."/>
            <person name="Badger J.H."/>
            <person name="Edlund A."/>
            <person name="Novotny M."/>
            <person name="Yee-Greenbaum J."/>
            <person name="Vyahhi N."/>
            <person name="Hall A.P."/>
            <person name="Yang Y."/>
            <person name="Dupont C.L."/>
            <person name="Ziegler M.G."/>
            <person name="Chitsaz H."/>
            <person name="Allen A.E."/>
            <person name="Yooseph S."/>
            <person name="Tesler G."/>
            <person name="Pevzner P.A."/>
            <person name="Friedman R.M."/>
            <person name="Nealson K.H."/>
            <person name="Venter J.C."/>
            <person name="Lasken R.S."/>
        </authorList>
    </citation>
    <scope>NUCLEOTIDE SEQUENCE [LARGE SCALE GENOMIC DNA]</scope>
    <source>
        <strain evidence="3 4">TM6SC1</strain>
    </source>
</reference>
<keyword evidence="2" id="KW-0175">Coiled coil</keyword>
<dbReference type="SUPFAM" id="SSF140860">
    <property type="entry name" value="Pseudo ankyrin repeat-like"/>
    <property type="match status" value="1"/>
</dbReference>
<protein>
    <submittedName>
        <fullName evidence="3">Uncharacterized protein</fullName>
    </submittedName>
</protein>
<feature type="repeat" description="ANK" evidence="1">
    <location>
        <begin position="235"/>
        <end position="267"/>
    </location>
</feature>
<dbReference type="InterPro" id="IPR002110">
    <property type="entry name" value="Ankyrin_rpt"/>
</dbReference>
<accession>A0A0D2JL26</accession>
<dbReference type="AlphaFoldDB" id="A0A0D2JL26"/>
<comment type="caution">
    <text evidence="3">The sequence shown here is derived from an EMBL/GenBank/DDBJ whole genome shotgun (WGS) entry which is preliminary data.</text>
</comment>
<keyword evidence="1" id="KW-0040">ANK repeat</keyword>
<gene>
    <name evidence="3" type="ORF">J120_04040</name>
</gene>